<dbReference type="SUPFAM" id="SSF55729">
    <property type="entry name" value="Acyl-CoA N-acyltransferases (Nat)"/>
    <property type="match status" value="1"/>
</dbReference>
<name>A0A9W4IXE4_9EURO</name>
<proteinExistence type="inferred from homology"/>
<dbReference type="EC" id="2.3.1.4" evidence="1"/>
<comment type="catalytic activity">
    <reaction evidence="1">
        <text>D-glucosamine 6-phosphate + acetyl-CoA = N-acetyl-D-glucosamine 6-phosphate + CoA + H(+)</text>
        <dbReference type="Rhea" id="RHEA:10292"/>
        <dbReference type="ChEBI" id="CHEBI:15378"/>
        <dbReference type="ChEBI" id="CHEBI:57287"/>
        <dbReference type="ChEBI" id="CHEBI:57288"/>
        <dbReference type="ChEBI" id="CHEBI:57513"/>
        <dbReference type="ChEBI" id="CHEBI:58725"/>
        <dbReference type="EC" id="2.3.1.4"/>
    </reaction>
</comment>
<gene>
    <name evidence="4" type="ORF">PSALAMII_LOCUS3454</name>
</gene>
<comment type="similarity">
    <text evidence="1">Belongs to the acetyltransferase family. GNA1 subfamily.</text>
</comment>
<evidence type="ECO:0000256" key="2">
    <source>
        <dbReference type="SAM" id="MobiDB-lite"/>
    </source>
</evidence>
<dbReference type="PROSITE" id="PS51186">
    <property type="entry name" value="GNAT"/>
    <property type="match status" value="1"/>
</dbReference>
<evidence type="ECO:0000313" key="4">
    <source>
        <dbReference type="EMBL" id="CAG8358771.1"/>
    </source>
</evidence>
<dbReference type="GO" id="GO:0004343">
    <property type="term" value="F:glucosamine 6-phosphate N-acetyltransferase activity"/>
    <property type="evidence" value="ECO:0007669"/>
    <property type="project" value="UniProtKB-UniRule"/>
</dbReference>
<dbReference type="PANTHER" id="PTHR13355:SF11">
    <property type="entry name" value="GLUCOSAMINE 6-PHOSPHATE N-ACETYLTRANSFERASE"/>
    <property type="match status" value="1"/>
</dbReference>
<keyword evidence="1" id="KW-0808">Transferase</keyword>
<dbReference type="CDD" id="cd04301">
    <property type="entry name" value="NAT_SF"/>
    <property type="match status" value="1"/>
</dbReference>
<dbReference type="InterPro" id="IPR000182">
    <property type="entry name" value="GNAT_dom"/>
</dbReference>
<evidence type="ECO:0000313" key="5">
    <source>
        <dbReference type="Proteomes" id="UP001152592"/>
    </source>
</evidence>
<organism evidence="4 5">
    <name type="scientific">Penicillium salamii</name>
    <dbReference type="NCBI Taxonomy" id="1612424"/>
    <lineage>
        <taxon>Eukaryota</taxon>
        <taxon>Fungi</taxon>
        <taxon>Dikarya</taxon>
        <taxon>Ascomycota</taxon>
        <taxon>Pezizomycotina</taxon>
        <taxon>Eurotiomycetes</taxon>
        <taxon>Eurotiomycetidae</taxon>
        <taxon>Eurotiales</taxon>
        <taxon>Aspergillaceae</taxon>
        <taxon>Penicillium</taxon>
    </lineage>
</organism>
<comment type="caution">
    <text evidence="4">The sequence shown here is derived from an EMBL/GenBank/DDBJ whole genome shotgun (WGS) entry which is preliminary data.</text>
</comment>
<evidence type="ECO:0000256" key="1">
    <source>
        <dbReference type="RuleBase" id="RU365086"/>
    </source>
</evidence>
<dbReference type="AlphaFoldDB" id="A0A9W4IXE4"/>
<feature type="domain" description="N-acetyltransferase" evidence="3">
    <location>
        <begin position="24"/>
        <end position="187"/>
    </location>
</feature>
<comment type="pathway">
    <text evidence="1">Nucleotide-sugar biosynthesis; UDP-N-acetyl-alpha-D-glucosamine biosynthesis; N-acetyl-alpha-D-glucosamine 1-phosphate from alpha-D-glucosamine 6-phosphate (route I): step 1/2.</text>
</comment>
<sequence>MSNETTMSNQYTTSLHPPPGPTPLSLTSTNPPILNDALAIRLKVFVNEQNCSAATEIDSDDSLSWHWVLYSGTTAVGTIRLVPPHANHHQKGEGEAHEPCIKLTRVAIMPEYRGLGLGRRLVETALGWAVDGGRGEMEMVGWRGLVLVHAQVGVEGMYGRLGFVVDEGLGRWDEEGIEHCGMFKRLELD</sequence>
<dbReference type="Pfam" id="PF00583">
    <property type="entry name" value="Acetyltransf_1"/>
    <property type="match status" value="1"/>
</dbReference>
<feature type="compositionally biased region" description="Polar residues" evidence="2">
    <location>
        <begin position="1"/>
        <end position="11"/>
    </location>
</feature>
<dbReference type="PANTHER" id="PTHR13355">
    <property type="entry name" value="GLUCOSAMINE 6-PHOSPHATE N-ACETYLTRANSFERASE"/>
    <property type="match status" value="1"/>
</dbReference>
<dbReference type="Proteomes" id="UP001152592">
    <property type="component" value="Unassembled WGS sequence"/>
</dbReference>
<dbReference type="InterPro" id="IPR039143">
    <property type="entry name" value="GNPNAT1-like"/>
</dbReference>
<feature type="region of interest" description="Disordered" evidence="2">
    <location>
        <begin position="1"/>
        <end position="25"/>
    </location>
</feature>
<dbReference type="InterPro" id="IPR016181">
    <property type="entry name" value="Acyl_CoA_acyltransferase"/>
</dbReference>
<dbReference type="EMBL" id="CAJVPD010000155">
    <property type="protein sequence ID" value="CAG8358771.1"/>
    <property type="molecule type" value="Genomic_DNA"/>
</dbReference>
<evidence type="ECO:0000259" key="3">
    <source>
        <dbReference type="PROSITE" id="PS51186"/>
    </source>
</evidence>
<dbReference type="GO" id="GO:0006048">
    <property type="term" value="P:UDP-N-acetylglucosamine biosynthetic process"/>
    <property type="evidence" value="ECO:0007669"/>
    <property type="project" value="UniProtKB-UniRule"/>
</dbReference>
<accession>A0A9W4IXE4</accession>
<reference evidence="4" key="1">
    <citation type="submission" date="2021-07" db="EMBL/GenBank/DDBJ databases">
        <authorList>
            <person name="Branca A.L. A."/>
        </authorList>
    </citation>
    <scope>NUCLEOTIDE SEQUENCE</scope>
</reference>
<dbReference type="Gene3D" id="3.40.630.30">
    <property type="match status" value="1"/>
</dbReference>
<dbReference type="OrthoDB" id="5795902at2759"/>
<protein>
    <recommendedName>
        <fullName evidence="1">Glucosamine 6-phosphate N-acetyltransferase</fullName>
        <ecNumber evidence="1">2.3.1.4</ecNumber>
    </recommendedName>
</protein>
<keyword evidence="1" id="KW-0012">Acyltransferase</keyword>